<reference evidence="3" key="1">
    <citation type="journal article" date="2019" name="Int. J. Syst. Evol. Microbiol.">
        <title>The Global Catalogue of Microorganisms (GCM) 10K type strain sequencing project: providing services to taxonomists for standard genome sequencing and annotation.</title>
        <authorList>
            <consortium name="The Broad Institute Genomics Platform"/>
            <consortium name="The Broad Institute Genome Sequencing Center for Infectious Disease"/>
            <person name="Wu L."/>
            <person name="Ma J."/>
        </authorList>
    </citation>
    <scope>NUCLEOTIDE SEQUENCE [LARGE SCALE GENOMIC DNA]</scope>
    <source>
        <strain evidence="3">CGMCC 1.12237</strain>
    </source>
</reference>
<sequence>MRKKMICVVLIALSLLLVGCSAASKNDGDKAKGALMKSINPAPVEISYRDKYKSIAFQVRKDVKDFDEVYDVAIIEGDKDVVVSYKVRHLYRFNMKKIEKKITDFLHEKYPDNQFIVSSDYKIFLETIRLKEDLETNNISADDAKKRLDKIIKLQKEMT</sequence>
<gene>
    <name evidence="2" type="ORF">ACFPM4_04305</name>
</gene>
<comment type="caution">
    <text evidence="2">The sequence shown here is derived from an EMBL/GenBank/DDBJ whole genome shotgun (WGS) entry which is preliminary data.</text>
</comment>
<evidence type="ECO:0000256" key="1">
    <source>
        <dbReference type="SAM" id="SignalP"/>
    </source>
</evidence>
<keyword evidence="1" id="KW-0732">Signal</keyword>
<dbReference type="PROSITE" id="PS51257">
    <property type="entry name" value="PROKAR_LIPOPROTEIN"/>
    <property type="match status" value="1"/>
</dbReference>
<evidence type="ECO:0000313" key="3">
    <source>
        <dbReference type="Proteomes" id="UP001596147"/>
    </source>
</evidence>
<feature type="chain" id="PRO_5046910904" evidence="1">
    <location>
        <begin position="23"/>
        <end position="159"/>
    </location>
</feature>
<dbReference type="RefSeq" id="WP_382348027.1">
    <property type="nucleotide sequence ID" value="NZ_JBHSMC010000001.1"/>
</dbReference>
<dbReference type="Proteomes" id="UP001596147">
    <property type="component" value="Unassembled WGS sequence"/>
</dbReference>
<proteinExistence type="predicted"/>
<organism evidence="2 3">
    <name type="scientific">Lederbergia graminis</name>
    <dbReference type="NCBI Taxonomy" id="735518"/>
    <lineage>
        <taxon>Bacteria</taxon>
        <taxon>Bacillati</taxon>
        <taxon>Bacillota</taxon>
        <taxon>Bacilli</taxon>
        <taxon>Bacillales</taxon>
        <taxon>Bacillaceae</taxon>
        <taxon>Lederbergia</taxon>
    </lineage>
</organism>
<keyword evidence="3" id="KW-1185">Reference proteome</keyword>
<accession>A0ABW0LE51</accession>
<dbReference type="EMBL" id="JBHSMC010000001">
    <property type="protein sequence ID" value="MFC5463980.1"/>
    <property type="molecule type" value="Genomic_DNA"/>
</dbReference>
<evidence type="ECO:0000313" key="2">
    <source>
        <dbReference type="EMBL" id="MFC5463980.1"/>
    </source>
</evidence>
<protein>
    <submittedName>
        <fullName evidence="2">Sporulation protein</fullName>
    </submittedName>
</protein>
<name>A0ABW0LE51_9BACI</name>
<feature type="signal peptide" evidence="1">
    <location>
        <begin position="1"/>
        <end position="22"/>
    </location>
</feature>